<accession>A0A1F6N472</accession>
<evidence type="ECO:0008006" key="5">
    <source>
        <dbReference type="Google" id="ProtNLM"/>
    </source>
</evidence>
<reference evidence="3 4" key="1">
    <citation type="journal article" date="2016" name="Nat. Commun.">
        <title>Thousands of microbial genomes shed light on interconnected biogeochemical processes in an aquifer system.</title>
        <authorList>
            <person name="Anantharaman K."/>
            <person name="Brown C.T."/>
            <person name="Hug L.A."/>
            <person name="Sharon I."/>
            <person name="Castelle C.J."/>
            <person name="Probst A.J."/>
            <person name="Thomas B.C."/>
            <person name="Singh A."/>
            <person name="Wilkins M.J."/>
            <person name="Karaoz U."/>
            <person name="Brodie E.L."/>
            <person name="Williams K.H."/>
            <person name="Hubbard S.S."/>
            <person name="Banfield J.F."/>
        </authorList>
    </citation>
    <scope>NUCLEOTIDE SEQUENCE [LARGE SCALE GENOMIC DNA]</scope>
</reference>
<evidence type="ECO:0000313" key="3">
    <source>
        <dbReference type="EMBL" id="OGH78500.1"/>
    </source>
</evidence>
<dbReference type="GO" id="GO:0016757">
    <property type="term" value="F:glycosyltransferase activity"/>
    <property type="evidence" value="ECO:0007669"/>
    <property type="project" value="InterPro"/>
</dbReference>
<dbReference type="SUPFAM" id="SSF53756">
    <property type="entry name" value="UDP-Glycosyltransferase/glycogen phosphorylase"/>
    <property type="match status" value="1"/>
</dbReference>
<dbReference type="InterPro" id="IPR028098">
    <property type="entry name" value="Glyco_trans_4-like_N"/>
</dbReference>
<gene>
    <name evidence="3" type="ORF">A2983_03215</name>
</gene>
<dbReference type="PANTHER" id="PTHR12526">
    <property type="entry name" value="GLYCOSYLTRANSFERASE"/>
    <property type="match status" value="1"/>
</dbReference>
<dbReference type="Pfam" id="PF13439">
    <property type="entry name" value="Glyco_transf_4"/>
    <property type="match status" value="1"/>
</dbReference>
<dbReference type="AlphaFoldDB" id="A0A1F6N472"/>
<dbReference type="InterPro" id="IPR001296">
    <property type="entry name" value="Glyco_trans_1"/>
</dbReference>
<evidence type="ECO:0000259" key="1">
    <source>
        <dbReference type="Pfam" id="PF00534"/>
    </source>
</evidence>
<feature type="domain" description="Glycosyl transferase family 1" evidence="1">
    <location>
        <begin position="199"/>
        <end position="346"/>
    </location>
</feature>
<protein>
    <recommendedName>
        <fullName evidence="5">Glycosyltransferase subfamily 4-like N-terminal domain-containing protein</fullName>
    </recommendedName>
</protein>
<sequence length="383" mass="42669">MNILIAADIFPPLSGGPATYVVGLANALTAKNVDVKIISLTPQSDITKVHCPIFVVRQKNKILRYLEYIGLLLKHSREADCIYAMGPVNAGLPALVVSILLRKKLIVKVVGDYAWEQGTQRFGVTDLMDDFQTKKYTGAVGWLQRLERLVVRQADQVIVPSNYLRKIVLGWGAHEEKISVIYNAISLSASNNGENVLVKPNIEQWIVTVARLTPWKGIKEIIEVLVELKSQFPNARYKVVGDGPDLDRLKKTIQDCRAENYVELLGNLSHKLALDYMKLSDLVILNSGYEGLSHVLVEALSLDCRVLVSDIGGNPEVVIPGETGDVFPYNNKEIIKEKIVLALNGSMPKPFSAKISRADWFKKFTFETMVSETRTLLEKICAH</sequence>
<organism evidence="3 4">
    <name type="scientific">Candidatus Magasanikbacteria bacterium RIFCSPLOWO2_01_FULL_40_15</name>
    <dbReference type="NCBI Taxonomy" id="1798686"/>
    <lineage>
        <taxon>Bacteria</taxon>
        <taxon>Candidatus Magasanikiibacteriota</taxon>
    </lineage>
</organism>
<dbReference type="CDD" id="cd03801">
    <property type="entry name" value="GT4_PimA-like"/>
    <property type="match status" value="1"/>
</dbReference>
<comment type="caution">
    <text evidence="3">The sequence shown here is derived from an EMBL/GenBank/DDBJ whole genome shotgun (WGS) entry which is preliminary data.</text>
</comment>
<dbReference type="Gene3D" id="3.40.50.2000">
    <property type="entry name" value="Glycogen Phosphorylase B"/>
    <property type="match status" value="2"/>
</dbReference>
<evidence type="ECO:0000313" key="4">
    <source>
        <dbReference type="Proteomes" id="UP000177040"/>
    </source>
</evidence>
<proteinExistence type="predicted"/>
<dbReference type="Pfam" id="PF00534">
    <property type="entry name" value="Glycos_transf_1"/>
    <property type="match status" value="1"/>
</dbReference>
<dbReference type="Proteomes" id="UP000177040">
    <property type="component" value="Unassembled WGS sequence"/>
</dbReference>
<dbReference type="PANTHER" id="PTHR12526:SF630">
    <property type="entry name" value="GLYCOSYLTRANSFERASE"/>
    <property type="match status" value="1"/>
</dbReference>
<dbReference type="EMBL" id="MFQH01000009">
    <property type="protein sequence ID" value="OGH78500.1"/>
    <property type="molecule type" value="Genomic_DNA"/>
</dbReference>
<evidence type="ECO:0000259" key="2">
    <source>
        <dbReference type="Pfam" id="PF13439"/>
    </source>
</evidence>
<name>A0A1F6N472_9BACT</name>
<feature type="domain" description="Glycosyltransferase subfamily 4-like N-terminal" evidence="2">
    <location>
        <begin position="15"/>
        <end position="187"/>
    </location>
</feature>